<keyword evidence="8 9" id="KW-0119">Carbohydrate metabolism</keyword>
<sequence length="361" mass="37628">MSSSSSSSSSSTKALVVIPSSINIDETFAVRSIVRPGETISSTGLTSRPGGKGANVSAALALAGCDAWFVGNVGKDADWPLEELRKRGVKTDLAGVLDGTPTGRAFIQIAEDGENSIVLLKGANYPPAPSSPSSTFSSLPRPATHLVLQNEIPLSTTAAYLSHGHSQGLSTIWNPSPLPTAEELQSWRWDQTDVLIVNQGEGLDLIAALTGRNVNEGEKAEDTLAALAGLKQLKTLAWVVMTRGAHGVLASVLLEESAEGESRTTVALSASKPRQVLDTTGAGDTFAGYLVSALAELHEEKSKAGAGAGAASGGARRRPSSEEEVRGCLHRAGVAAAMAVEVRGAMESIPKREDVQRRLEE</sequence>
<evidence type="ECO:0000256" key="5">
    <source>
        <dbReference type="ARBA" id="ARBA00022840"/>
    </source>
</evidence>
<keyword evidence="4 9" id="KW-0418">Kinase</keyword>
<feature type="binding site" evidence="9">
    <location>
        <begin position="51"/>
        <end position="55"/>
    </location>
    <ligand>
        <name>substrate</name>
    </ligand>
</feature>
<dbReference type="PANTHER" id="PTHR10584:SF166">
    <property type="entry name" value="RIBOKINASE"/>
    <property type="match status" value="1"/>
</dbReference>
<feature type="binding site" evidence="9">
    <location>
        <position position="339"/>
    </location>
    <ligand>
        <name>K(+)</name>
        <dbReference type="ChEBI" id="CHEBI:29103"/>
    </ligand>
</feature>
<feature type="binding site" evidence="9">
    <location>
        <begin position="23"/>
        <end position="25"/>
    </location>
    <ligand>
        <name>substrate</name>
    </ligand>
</feature>
<keyword evidence="5 9" id="KW-0067">ATP-binding</keyword>
<evidence type="ECO:0000256" key="7">
    <source>
        <dbReference type="ARBA" id="ARBA00022958"/>
    </source>
</evidence>
<feature type="binding site" evidence="9">
    <location>
        <position position="151"/>
    </location>
    <ligand>
        <name>substrate</name>
    </ligand>
</feature>
<feature type="binding site" evidence="9">
    <location>
        <position position="284"/>
    </location>
    <ligand>
        <name>substrate</name>
    </ligand>
</feature>
<feature type="region of interest" description="Disordered" evidence="10">
    <location>
        <begin position="303"/>
        <end position="326"/>
    </location>
</feature>
<dbReference type="InterPro" id="IPR011877">
    <property type="entry name" value="Ribokinase"/>
</dbReference>
<name>A0A316U5L7_9BASI</name>
<keyword evidence="7 9" id="KW-0630">Potassium</keyword>
<keyword evidence="3 9" id="KW-0547">Nucleotide-binding</keyword>
<comment type="function">
    <text evidence="9">Catalyzes the phosphorylation of ribose at O-5 in a reaction requiring ATP and magnesium. The resulting D-ribose-5-phosphate can then be used either for sythesis of nucleotides, histidine, and tryptophan, or as a component of the pentose phosphate pathway.</text>
</comment>
<comment type="pathway">
    <text evidence="9">Carbohydrate metabolism; D-ribose degradation; D-ribose 5-phosphate from beta-D-ribopyranose: step 2/2.</text>
</comment>
<feature type="active site" description="Proton acceptor" evidence="9">
    <location>
        <position position="284"/>
    </location>
</feature>
<dbReference type="PRINTS" id="PR00990">
    <property type="entry name" value="RIBOKINASE"/>
</dbReference>
<dbReference type="GO" id="GO:0004747">
    <property type="term" value="F:ribokinase activity"/>
    <property type="evidence" value="ECO:0007669"/>
    <property type="project" value="UniProtKB-UniRule"/>
</dbReference>
<feature type="binding site" evidence="9">
    <location>
        <position position="198"/>
    </location>
    <ligand>
        <name>ATP</name>
        <dbReference type="ChEBI" id="CHEBI:30616"/>
    </ligand>
</feature>
<comment type="catalytic activity">
    <reaction evidence="9">
        <text>D-ribose + ATP = D-ribose 5-phosphate + ADP + H(+)</text>
        <dbReference type="Rhea" id="RHEA:13697"/>
        <dbReference type="ChEBI" id="CHEBI:15378"/>
        <dbReference type="ChEBI" id="CHEBI:30616"/>
        <dbReference type="ChEBI" id="CHEBI:47013"/>
        <dbReference type="ChEBI" id="CHEBI:78346"/>
        <dbReference type="ChEBI" id="CHEBI:456216"/>
        <dbReference type="EC" id="2.7.1.15"/>
    </reaction>
</comment>
<evidence type="ECO:0000256" key="8">
    <source>
        <dbReference type="ARBA" id="ARBA00023277"/>
    </source>
</evidence>
<proteinExistence type="inferred from homology"/>
<dbReference type="InterPro" id="IPR011611">
    <property type="entry name" value="PfkB_dom"/>
</dbReference>
<dbReference type="UniPathway" id="UPA00916">
    <property type="reaction ID" value="UER00889"/>
</dbReference>
<dbReference type="Pfam" id="PF00294">
    <property type="entry name" value="PfkB"/>
    <property type="match status" value="1"/>
</dbReference>
<keyword evidence="1 9" id="KW-0808">Transferase</keyword>
<dbReference type="Proteomes" id="UP000245942">
    <property type="component" value="Unassembled WGS sequence"/>
</dbReference>
<evidence type="ECO:0000259" key="11">
    <source>
        <dbReference type="Pfam" id="PF00294"/>
    </source>
</evidence>
<organism evidence="12 13">
    <name type="scientific">Pseudomicrostroma glucosiphilum</name>
    <dbReference type="NCBI Taxonomy" id="1684307"/>
    <lineage>
        <taxon>Eukaryota</taxon>
        <taxon>Fungi</taxon>
        <taxon>Dikarya</taxon>
        <taxon>Basidiomycota</taxon>
        <taxon>Ustilaginomycotina</taxon>
        <taxon>Exobasidiomycetes</taxon>
        <taxon>Microstromatales</taxon>
        <taxon>Microstromatales incertae sedis</taxon>
        <taxon>Pseudomicrostroma</taxon>
    </lineage>
</organism>
<dbReference type="InterPro" id="IPR002139">
    <property type="entry name" value="Ribo/fructo_kinase"/>
</dbReference>
<comment type="cofactor">
    <cofactor evidence="9">
        <name>Mg(2+)</name>
        <dbReference type="ChEBI" id="CHEBI:18420"/>
    </cofactor>
    <text evidence="9">Requires a divalent cation, most likely magnesium in vivo, as an electrophilic catalyst to aid phosphoryl group transfer. It is the chelate of the metal and the nucleotide that is the actual substrate.</text>
</comment>
<evidence type="ECO:0000256" key="2">
    <source>
        <dbReference type="ARBA" id="ARBA00022723"/>
    </source>
</evidence>
<evidence type="ECO:0000256" key="3">
    <source>
        <dbReference type="ARBA" id="ARBA00022741"/>
    </source>
</evidence>
<feature type="binding site" evidence="9">
    <location>
        <position position="342"/>
    </location>
    <ligand>
        <name>K(+)</name>
        <dbReference type="ChEBI" id="CHEBI:29103"/>
    </ligand>
</feature>
<protein>
    <recommendedName>
        <fullName evidence="9">Ribokinase</fullName>
        <shortName evidence="9">RK</shortName>
        <ecNumber evidence="9">2.7.1.15</ecNumber>
    </recommendedName>
</protein>
<keyword evidence="9" id="KW-0539">Nucleus</keyword>
<dbReference type="SUPFAM" id="SSF53613">
    <property type="entry name" value="Ribokinase-like"/>
    <property type="match status" value="1"/>
</dbReference>
<dbReference type="GO" id="GO:0019303">
    <property type="term" value="P:D-ribose catabolic process"/>
    <property type="evidence" value="ECO:0007669"/>
    <property type="project" value="UniProtKB-UniRule"/>
</dbReference>
<evidence type="ECO:0000256" key="10">
    <source>
        <dbReference type="SAM" id="MobiDB-lite"/>
    </source>
</evidence>
<accession>A0A316U5L7</accession>
<evidence type="ECO:0000313" key="12">
    <source>
        <dbReference type="EMBL" id="PWN20134.1"/>
    </source>
</evidence>
<evidence type="ECO:0000256" key="6">
    <source>
        <dbReference type="ARBA" id="ARBA00022842"/>
    </source>
</evidence>
<evidence type="ECO:0000256" key="1">
    <source>
        <dbReference type="ARBA" id="ARBA00022679"/>
    </source>
</evidence>
<dbReference type="CDD" id="cd01174">
    <property type="entry name" value="ribokinase"/>
    <property type="match status" value="1"/>
</dbReference>
<dbReference type="Gene3D" id="3.40.1190.20">
    <property type="match status" value="1"/>
</dbReference>
<dbReference type="InterPro" id="IPR029056">
    <property type="entry name" value="Ribokinase-like"/>
</dbReference>
<feature type="binding site" evidence="9">
    <location>
        <position position="278"/>
    </location>
    <ligand>
        <name>K(+)</name>
        <dbReference type="ChEBI" id="CHEBI:29103"/>
    </ligand>
</feature>
<comment type="subunit">
    <text evidence="9">Homodimer.</text>
</comment>
<dbReference type="PANTHER" id="PTHR10584">
    <property type="entry name" value="SUGAR KINASE"/>
    <property type="match status" value="1"/>
</dbReference>
<dbReference type="EMBL" id="KZ819329">
    <property type="protein sequence ID" value="PWN20134.1"/>
    <property type="molecule type" value="Genomic_DNA"/>
</dbReference>
<dbReference type="GO" id="GO:0005634">
    <property type="term" value="C:nucleus"/>
    <property type="evidence" value="ECO:0007669"/>
    <property type="project" value="UniProtKB-SubCell"/>
</dbReference>
<feature type="binding site" evidence="9">
    <location>
        <position position="280"/>
    </location>
    <ligand>
        <name>K(+)</name>
        <dbReference type="ChEBI" id="CHEBI:29103"/>
    </ligand>
</feature>
<feature type="domain" description="Carbohydrate kinase PfkB" evidence="11">
    <location>
        <begin position="16"/>
        <end position="351"/>
    </location>
</feature>
<dbReference type="RefSeq" id="XP_025347294.1">
    <property type="nucleotide sequence ID" value="XM_025490365.1"/>
</dbReference>
<keyword evidence="2 9" id="KW-0479">Metal-binding</keyword>
<dbReference type="STRING" id="1684307.A0A316U5L7"/>
<feature type="binding site" evidence="9">
    <location>
        <begin position="283"/>
        <end position="284"/>
    </location>
    <ligand>
        <name>ATP</name>
        <dbReference type="ChEBI" id="CHEBI:30616"/>
    </ligand>
</feature>
<feature type="binding site" evidence="9">
    <location>
        <position position="348"/>
    </location>
    <ligand>
        <name>K(+)</name>
        <dbReference type="ChEBI" id="CHEBI:29103"/>
    </ligand>
</feature>
<keyword evidence="13" id="KW-1185">Reference proteome</keyword>
<dbReference type="OrthoDB" id="415590at2759"/>
<evidence type="ECO:0000313" key="13">
    <source>
        <dbReference type="Proteomes" id="UP000245942"/>
    </source>
</evidence>
<feature type="binding site" evidence="9">
    <location>
        <position position="344"/>
    </location>
    <ligand>
        <name>K(+)</name>
        <dbReference type="ChEBI" id="CHEBI:29103"/>
    </ligand>
</feature>
<reference evidence="12 13" key="1">
    <citation type="journal article" date="2018" name="Mol. Biol. Evol.">
        <title>Broad Genomic Sampling Reveals a Smut Pathogenic Ancestry of the Fungal Clade Ustilaginomycotina.</title>
        <authorList>
            <person name="Kijpornyongpan T."/>
            <person name="Mondo S.J."/>
            <person name="Barry K."/>
            <person name="Sandor L."/>
            <person name="Lee J."/>
            <person name="Lipzen A."/>
            <person name="Pangilinan J."/>
            <person name="LaButti K."/>
            <person name="Hainaut M."/>
            <person name="Henrissat B."/>
            <person name="Grigoriev I.V."/>
            <person name="Spatafora J.W."/>
            <person name="Aime M.C."/>
        </authorList>
    </citation>
    <scope>NUCLEOTIDE SEQUENCE [LARGE SCALE GENOMIC DNA]</scope>
    <source>
        <strain evidence="12 13">MCA 4718</strain>
    </source>
</reference>
<gene>
    <name evidence="12" type="ORF">BCV69DRAFT_250027</name>
</gene>
<keyword evidence="9" id="KW-0963">Cytoplasm</keyword>
<dbReference type="GeneID" id="37012099"/>
<keyword evidence="6 9" id="KW-0460">Magnesium</keyword>
<dbReference type="AlphaFoldDB" id="A0A316U5L7"/>
<comment type="activity regulation">
    <text evidence="9">Activated by a monovalent cation that binds near, but not in, the active site. The most likely occupant of the site in vivo is potassium. Ion binding induces a conformational change that may alter substrate affinity.</text>
</comment>
<dbReference type="HAMAP" id="MF_01987">
    <property type="entry name" value="Ribokinase"/>
    <property type="match status" value="1"/>
</dbReference>
<comment type="subcellular location">
    <subcellularLocation>
        <location evidence="9">Cytoplasm</location>
    </subcellularLocation>
    <subcellularLocation>
        <location evidence="9">Nucleus</location>
    </subcellularLocation>
</comment>
<evidence type="ECO:0000256" key="9">
    <source>
        <dbReference type="HAMAP-Rule" id="MF_03215"/>
    </source>
</evidence>
<dbReference type="GO" id="GO:0046872">
    <property type="term" value="F:metal ion binding"/>
    <property type="evidence" value="ECO:0007669"/>
    <property type="project" value="UniProtKB-KW"/>
</dbReference>
<evidence type="ECO:0000256" key="4">
    <source>
        <dbReference type="ARBA" id="ARBA00022777"/>
    </source>
</evidence>
<dbReference type="EC" id="2.7.1.15" evidence="9"/>
<dbReference type="GO" id="GO:0005524">
    <property type="term" value="F:ATP binding"/>
    <property type="evidence" value="ECO:0007669"/>
    <property type="project" value="UniProtKB-UniRule"/>
</dbReference>
<feature type="binding site" evidence="9">
    <location>
        <begin position="242"/>
        <end position="247"/>
    </location>
    <ligand>
        <name>ATP</name>
        <dbReference type="ChEBI" id="CHEBI:30616"/>
    </ligand>
</feature>
<comment type="similarity">
    <text evidence="9">Belongs to the carbohydrate kinase PfkB family. Ribokinase subfamily.</text>
</comment>
<dbReference type="GO" id="GO:0005737">
    <property type="term" value="C:cytoplasm"/>
    <property type="evidence" value="ECO:0007669"/>
    <property type="project" value="UniProtKB-SubCell"/>
</dbReference>
<comment type="caution">
    <text evidence="9">Lacks conserved residue(s) required for the propagation of feature annotation.</text>
</comment>